<dbReference type="InterPro" id="IPR052555">
    <property type="entry name" value="dCTP_Pyrophosphatase"/>
</dbReference>
<dbReference type="PANTHER" id="PTHR46523:SF1">
    <property type="entry name" value="DCTP PYROPHOSPHATASE 1"/>
    <property type="match status" value="1"/>
</dbReference>
<comment type="caution">
    <text evidence="1">The sequence shown here is derived from an EMBL/GenBank/DDBJ whole genome shotgun (WGS) entry which is preliminary data.</text>
</comment>
<keyword evidence="2" id="KW-1185">Reference proteome</keyword>
<gene>
    <name evidence="1" type="ORF">KEC56_03430</name>
</gene>
<accession>A0A9X1LMU4</accession>
<dbReference type="EMBL" id="JAGTTM010000001">
    <property type="protein sequence ID" value="MCC2028585.1"/>
    <property type="molecule type" value="Genomic_DNA"/>
</dbReference>
<dbReference type="PANTHER" id="PTHR46523">
    <property type="entry name" value="DCTP PYROPHOSPHATASE 1"/>
    <property type="match status" value="1"/>
</dbReference>
<proteinExistence type="predicted"/>
<protein>
    <submittedName>
        <fullName evidence="1">Nucleotide pyrophosphohydrolase</fullName>
    </submittedName>
</protein>
<dbReference type="Pfam" id="PF12643">
    <property type="entry name" value="MazG-like"/>
    <property type="match status" value="1"/>
</dbReference>
<dbReference type="GO" id="GO:0047429">
    <property type="term" value="F:nucleoside triphosphate diphosphatase activity"/>
    <property type="evidence" value="ECO:0007669"/>
    <property type="project" value="InterPro"/>
</dbReference>
<dbReference type="SUPFAM" id="SSF101386">
    <property type="entry name" value="all-alpha NTP pyrophosphatases"/>
    <property type="match status" value="1"/>
</dbReference>
<dbReference type="RefSeq" id="WP_227529823.1">
    <property type="nucleotide sequence ID" value="NZ_JAGTTM010000001.1"/>
</dbReference>
<sequence length="114" mass="13122">MPSPQTLAALRDFVEARDWDQFHSPENLAKSVSIEAAELLELYQWGGSPDQQRVEEELADVVTYCIHLANKLGVDLDEIVMRKLESTEQKYPVELAKGRMTKYTELQQHSEEEE</sequence>
<organism evidence="1 2">
    <name type="scientific">Microbacterium tenebrionis</name>
    <dbReference type="NCBI Taxonomy" id="2830665"/>
    <lineage>
        <taxon>Bacteria</taxon>
        <taxon>Bacillati</taxon>
        <taxon>Actinomycetota</taxon>
        <taxon>Actinomycetes</taxon>
        <taxon>Micrococcales</taxon>
        <taxon>Microbacteriaceae</taxon>
        <taxon>Microbacterium</taxon>
    </lineage>
</organism>
<name>A0A9X1LMU4_9MICO</name>
<dbReference type="PIRSF" id="PIRSF029826">
    <property type="entry name" value="UCP029826_pph"/>
    <property type="match status" value="1"/>
</dbReference>
<dbReference type="AlphaFoldDB" id="A0A9X1LMU4"/>
<dbReference type="Gene3D" id="1.10.287.1080">
    <property type="entry name" value="MazG-like"/>
    <property type="match status" value="1"/>
</dbReference>
<dbReference type="Proteomes" id="UP001139289">
    <property type="component" value="Unassembled WGS sequence"/>
</dbReference>
<dbReference type="GO" id="GO:0009143">
    <property type="term" value="P:nucleoside triphosphate catabolic process"/>
    <property type="evidence" value="ECO:0007669"/>
    <property type="project" value="InterPro"/>
</dbReference>
<evidence type="ECO:0000313" key="2">
    <source>
        <dbReference type="Proteomes" id="UP001139289"/>
    </source>
</evidence>
<reference evidence="1" key="1">
    <citation type="submission" date="2021-04" db="EMBL/GenBank/DDBJ databases">
        <title>Microbacterium tenobrionis sp. nov. and Microbacterium allomyrinae sp. nov., isolated from larvae of Tenobrio molitor and Allomyrina dichotoma, respectively.</title>
        <authorList>
            <person name="Lee S.D."/>
        </authorList>
    </citation>
    <scope>NUCLEOTIDE SEQUENCE</scope>
    <source>
        <strain evidence="1">YMB-B2</strain>
    </source>
</reference>
<evidence type="ECO:0000313" key="1">
    <source>
        <dbReference type="EMBL" id="MCC2028585.1"/>
    </source>
</evidence>
<dbReference type="CDD" id="cd11537">
    <property type="entry name" value="NTP-PPase_RS21-C6_like"/>
    <property type="match status" value="1"/>
</dbReference>
<dbReference type="InterPro" id="IPR025984">
    <property type="entry name" value="DCTPP"/>
</dbReference>